<proteinExistence type="predicted"/>
<dbReference type="Gene3D" id="1.25.40.20">
    <property type="entry name" value="Ankyrin repeat-containing domain"/>
    <property type="match status" value="5"/>
</dbReference>
<dbReference type="Pfam" id="PF00023">
    <property type="entry name" value="Ank"/>
    <property type="match status" value="1"/>
</dbReference>
<dbReference type="AlphaFoldDB" id="S8BMJ7"/>
<feature type="repeat" description="ANK" evidence="3">
    <location>
        <begin position="415"/>
        <end position="447"/>
    </location>
</feature>
<accession>S8BMJ7</accession>
<dbReference type="OMA" id="DIWNDAR"/>
<sequence>MRPTARAKSLLRWRATASALSSDGSSFCRRQSLSRQVVALQHNPASKCNALHTRVAIRPSAAGLTRSTLHRPFPVTARAYLSDSRDIDNVCKNNRDEAQLSPKEHYRTLLCGLKDPLEKAVIRRMLHLLCFCPRQPFRNELEAYLLITVGNCTIEEIRTILQASRERDLIYFGQDEIVFLSHEFSRDILVRSSEELANHPSLAYFLTDPGLAHAEIARSLIKYLCDPELARQGPCKLPKEWKKRRHDYPLLVYAAINWSAHCRNARTHRASLANLASPLWATGMDSTRGVWAQASYLDHGREFNTRLTGDIYSYVEKLDHPSLKIFASGLLEFAPSGIMNMDDKTNKMLSLWGAITDHQESTVDSLLRSGADIKESLLNSRTALFYTGPSFNKERLSDLLSLPGMSAIVNEINDQGETLLHTAVSDFNPQAIIGLIESGATLDVYSRMGRTPLHAAASEFELRPVEVLLQGGANPNGLLHLQSPLHAVCSDKFLPGQIGRPEIDKLAITQKLIEAGANLVSLDADGFTPLTLAAMNDHRLVVEKLLSHYSTDEINTVGRWGTGELATALTAAVIYGARLETVELLINRGATGVPGRPLVPLRQLLENLNNAESYRILKYFCERFPQAVAEYSACGESMIHTALSGFPPRPAAMNYLLSLPGQRESIFENYESYEESTLQWTARGGYLDVMVEFAQRSGEHDKKLPWKDIWNDARALENSNGEEIERFLEYRKEFNSPENMIDALYNVLNDGRGSERAALFYMEKLEKDFKLSLRDSKHATSGNTILHYACENGYHNLFNRLMTSHKPDVNARNNVGLTPLMVCFDDYPTENIANKVVHTLLKNGADTIIQDTHGGTALSHAAASIEWLEPSSATNPIQLLLDHPGTRETMDVSDKSGLRPIDHACLNNMYGATRVLMAEGAQLRTKDDNEEDILPRMRLHGYLKNRNYPLIDELIKMGADVNAVNSYGENLFYRAVESGSAELVRKLVQVYKVDLTAPLPDSRLPYLDGCIYCPAQFHVLLKLATPEQRQKIVHGRSLDGKGETALHVFTKNHAVAAVRWLIEAGADVNAVDAKGRTPLFFANRRGSGLTVAEGAHSESVTSAYYLLEAGADAKYRNPQTGQTVFEHITKDNWFDMKKAALGLLKKYGALDDIELPTKRDEHEDAK</sequence>
<dbReference type="PANTHER" id="PTHR24198:SF165">
    <property type="entry name" value="ANKYRIN REPEAT-CONTAINING PROTEIN-RELATED"/>
    <property type="match status" value="1"/>
</dbReference>
<evidence type="ECO:0000256" key="2">
    <source>
        <dbReference type="ARBA" id="ARBA00023043"/>
    </source>
</evidence>
<dbReference type="PROSITE" id="PS50297">
    <property type="entry name" value="ANK_REP_REGION"/>
    <property type="match status" value="2"/>
</dbReference>
<comment type="caution">
    <text evidence="4">The sequence shown here is derived from an EMBL/GenBank/DDBJ whole genome shotgun (WGS) entry which is preliminary data.</text>
</comment>
<protein>
    <submittedName>
        <fullName evidence="4">Uncharacterized protein</fullName>
    </submittedName>
</protein>
<reference evidence="4 5" key="1">
    <citation type="journal article" date="2013" name="PLoS Genet.">
        <title>Genomic mechanisms accounting for the adaptation to parasitism in nematode-trapping fungi.</title>
        <authorList>
            <person name="Meerupati T."/>
            <person name="Andersson K.M."/>
            <person name="Friman E."/>
            <person name="Kumar D."/>
            <person name="Tunlid A."/>
            <person name="Ahren D."/>
        </authorList>
    </citation>
    <scope>NUCLEOTIDE SEQUENCE [LARGE SCALE GENOMIC DNA]</scope>
    <source>
        <strain evidence="4 5">CBS 200.50</strain>
    </source>
</reference>
<feature type="repeat" description="ANK" evidence="3">
    <location>
        <begin position="448"/>
        <end position="476"/>
    </location>
</feature>
<dbReference type="SUPFAM" id="SSF48403">
    <property type="entry name" value="Ankyrin repeat"/>
    <property type="match status" value="3"/>
</dbReference>
<dbReference type="eggNOG" id="KOG0510">
    <property type="taxonomic scope" value="Eukaryota"/>
</dbReference>
<dbReference type="SMART" id="SM00248">
    <property type="entry name" value="ANK"/>
    <property type="match status" value="14"/>
</dbReference>
<dbReference type="eggNOG" id="KOG0192">
    <property type="taxonomic scope" value="Eukaryota"/>
</dbReference>
<dbReference type="InterPro" id="IPR002110">
    <property type="entry name" value="Ankyrin_rpt"/>
</dbReference>
<keyword evidence="2 3" id="KW-0040">ANK repeat</keyword>
<dbReference type="InterPro" id="IPR036770">
    <property type="entry name" value="Ankyrin_rpt-contain_sf"/>
</dbReference>
<name>S8BMJ7_DACHA</name>
<dbReference type="Proteomes" id="UP000015100">
    <property type="component" value="Unassembled WGS sequence"/>
</dbReference>
<keyword evidence="5" id="KW-1185">Reference proteome</keyword>
<evidence type="ECO:0000313" key="4">
    <source>
        <dbReference type="EMBL" id="EPS40708.1"/>
    </source>
</evidence>
<dbReference type="PRINTS" id="PR01415">
    <property type="entry name" value="ANKYRIN"/>
</dbReference>
<dbReference type="OrthoDB" id="341259at2759"/>
<evidence type="ECO:0000256" key="1">
    <source>
        <dbReference type="ARBA" id="ARBA00022737"/>
    </source>
</evidence>
<dbReference type="HOGENOM" id="CLU_274397_0_0_1"/>
<dbReference type="Pfam" id="PF12796">
    <property type="entry name" value="Ank_2"/>
    <property type="match status" value="3"/>
</dbReference>
<dbReference type="PROSITE" id="PS50088">
    <property type="entry name" value="ANK_REPEAT"/>
    <property type="match status" value="4"/>
</dbReference>
<gene>
    <name evidence="4" type="ORF">H072_5392</name>
</gene>
<organism evidence="4 5">
    <name type="scientific">Dactylellina haptotyla (strain CBS 200.50)</name>
    <name type="common">Nematode-trapping fungus</name>
    <name type="synonym">Monacrosporium haptotylum</name>
    <dbReference type="NCBI Taxonomy" id="1284197"/>
    <lineage>
        <taxon>Eukaryota</taxon>
        <taxon>Fungi</taxon>
        <taxon>Dikarya</taxon>
        <taxon>Ascomycota</taxon>
        <taxon>Pezizomycotina</taxon>
        <taxon>Orbiliomycetes</taxon>
        <taxon>Orbiliales</taxon>
        <taxon>Orbiliaceae</taxon>
        <taxon>Dactylellina</taxon>
    </lineage>
</organism>
<feature type="repeat" description="ANK" evidence="3">
    <location>
        <begin position="781"/>
        <end position="814"/>
    </location>
</feature>
<evidence type="ECO:0000256" key="3">
    <source>
        <dbReference type="PROSITE-ProRule" id="PRU00023"/>
    </source>
</evidence>
<dbReference type="STRING" id="1284197.S8BMJ7"/>
<evidence type="ECO:0000313" key="5">
    <source>
        <dbReference type="Proteomes" id="UP000015100"/>
    </source>
</evidence>
<dbReference type="PANTHER" id="PTHR24198">
    <property type="entry name" value="ANKYRIN REPEAT AND PROTEIN KINASE DOMAIN-CONTAINING PROTEIN"/>
    <property type="match status" value="1"/>
</dbReference>
<keyword evidence="1" id="KW-0677">Repeat</keyword>
<feature type="repeat" description="ANK" evidence="3">
    <location>
        <begin position="1041"/>
        <end position="1073"/>
    </location>
</feature>
<dbReference type="EMBL" id="AQGS01000282">
    <property type="protein sequence ID" value="EPS40708.1"/>
    <property type="molecule type" value="Genomic_DNA"/>
</dbReference>
<reference evidence="5" key="2">
    <citation type="submission" date="2013-04" db="EMBL/GenBank/DDBJ databases">
        <title>Genomic mechanisms accounting for the adaptation to parasitism in nematode-trapping fungi.</title>
        <authorList>
            <person name="Ahren D.G."/>
        </authorList>
    </citation>
    <scope>NUCLEOTIDE SEQUENCE [LARGE SCALE GENOMIC DNA]</scope>
    <source>
        <strain evidence="5">CBS 200.50</strain>
    </source>
</reference>